<name>A0A427YEC8_9TREE</name>
<feature type="compositionally biased region" description="Low complexity" evidence="3">
    <location>
        <begin position="359"/>
        <end position="378"/>
    </location>
</feature>
<dbReference type="Pfam" id="PF00076">
    <property type="entry name" value="RRM_1"/>
    <property type="match status" value="2"/>
</dbReference>
<comment type="caution">
    <text evidence="5">The sequence shown here is derived from an EMBL/GenBank/DDBJ whole genome shotgun (WGS) entry which is preliminary data.</text>
</comment>
<proteinExistence type="predicted"/>
<feature type="compositionally biased region" description="Polar residues" evidence="3">
    <location>
        <begin position="279"/>
        <end position="289"/>
    </location>
</feature>
<dbReference type="GO" id="GO:0005634">
    <property type="term" value="C:nucleus"/>
    <property type="evidence" value="ECO:0007669"/>
    <property type="project" value="TreeGrafter"/>
</dbReference>
<dbReference type="SMART" id="SM00360">
    <property type="entry name" value="RRM"/>
    <property type="match status" value="2"/>
</dbReference>
<evidence type="ECO:0000313" key="6">
    <source>
        <dbReference type="Proteomes" id="UP000279259"/>
    </source>
</evidence>
<feature type="domain" description="RRM" evidence="4">
    <location>
        <begin position="490"/>
        <end position="564"/>
    </location>
</feature>
<dbReference type="Gene3D" id="3.30.70.330">
    <property type="match status" value="2"/>
</dbReference>
<dbReference type="AlphaFoldDB" id="A0A427YEC8"/>
<evidence type="ECO:0000256" key="3">
    <source>
        <dbReference type="SAM" id="MobiDB-lite"/>
    </source>
</evidence>
<gene>
    <name evidence="5" type="ORF">EHS25_001985</name>
</gene>
<feature type="region of interest" description="Disordered" evidence="3">
    <location>
        <begin position="255"/>
        <end position="442"/>
    </location>
</feature>
<feature type="domain" description="RRM" evidence="4">
    <location>
        <begin position="108"/>
        <end position="185"/>
    </location>
</feature>
<organism evidence="5 6">
    <name type="scientific">Saitozyma podzolica</name>
    <dbReference type="NCBI Taxonomy" id="1890683"/>
    <lineage>
        <taxon>Eukaryota</taxon>
        <taxon>Fungi</taxon>
        <taxon>Dikarya</taxon>
        <taxon>Basidiomycota</taxon>
        <taxon>Agaricomycotina</taxon>
        <taxon>Tremellomycetes</taxon>
        <taxon>Tremellales</taxon>
        <taxon>Trimorphomycetaceae</taxon>
        <taxon>Saitozyma</taxon>
    </lineage>
</organism>
<dbReference type="InterPro" id="IPR012677">
    <property type="entry name" value="Nucleotide-bd_a/b_plait_sf"/>
</dbReference>
<dbReference type="PANTHER" id="PTHR23003:SF64">
    <property type="entry name" value="RRM DOMAIN-CONTAINING PROTEIN"/>
    <property type="match status" value="1"/>
</dbReference>
<reference evidence="5 6" key="1">
    <citation type="submission" date="2018-11" db="EMBL/GenBank/DDBJ databases">
        <title>Genome sequence of Saitozyma podzolica DSM 27192.</title>
        <authorList>
            <person name="Aliyu H."/>
            <person name="Gorte O."/>
            <person name="Ochsenreither K."/>
        </authorList>
    </citation>
    <scope>NUCLEOTIDE SEQUENCE [LARGE SCALE GENOMIC DNA]</scope>
    <source>
        <strain evidence="5 6">DSM 27192</strain>
    </source>
</reference>
<feature type="compositionally biased region" description="Low complexity" evidence="3">
    <location>
        <begin position="14"/>
        <end position="25"/>
    </location>
</feature>
<evidence type="ECO:0000313" key="5">
    <source>
        <dbReference type="EMBL" id="RSH89436.1"/>
    </source>
</evidence>
<keyword evidence="6" id="KW-1185">Reference proteome</keyword>
<dbReference type="GO" id="GO:0005737">
    <property type="term" value="C:cytoplasm"/>
    <property type="evidence" value="ECO:0007669"/>
    <property type="project" value="TreeGrafter"/>
</dbReference>
<dbReference type="STRING" id="1890683.A0A427YEC8"/>
<dbReference type="InterPro" id="IPR035979">
    <property type="entry name" value="RBD_domain_sf"/>
</dbReference>
<keyword evidence="1 2" id="KW-0694">RNA-binding</keyword>
<dbReference type="PROSITE" id="PS50102">
    <property type="entry name" value="RRM"/>
    <property type="match status" value="2"/>
</dbReference>
<evidence type="ECO:0000256" key="2">
    <source>
        <dbReference type="PROSITE-ProRule" id="PRU00176"/>
    </source>
</evidence>
<feature type="compositionally biased region" description="Pro residues" evidence="3">
    <location>
        <begin position="405"/>
        <end position="421"/>
    </location>
</feature>
<accession>A0A427YEC8</accession>
<feature type="region of interest" description="Disordered" evidence="3">
    <location>
        <begin position="783"/>
        <end position="887"/>
    </location>
</feature>
<feature type="region of interest" description="Disordered" evidence="3">
    <location>
        <begin position="756"/>
        <end position="775"/>
    </location>
</feature>
<dbReference type="PANTHER" id="PTHR23003">
    <property type="entry name" value="RNA RECOGNITION MOTIF RRM DOMAIN CONTAINING PROTEIN"/>
    <property type="match status" value="1"/>
</dbReference>
<dbReference type="FunFam" id="3.30.70.330:FF:000145">
    <property type="entry name" value="Putative RNP domain-containing protein"/>
    <property type="match status" value="1"/>
</dbReference>
<feature type="compositionally biased region" description="Polar residues" evidence="3">
    <location>
        <begin position="787"/>
        <end position="804"/>
    </location>
</feature>
<dbReference type="GO" id="GO:0003729">
    <property type="term" value="F:mRNA binding"/>
    <property type="evidence" value="ECO:0007669"/>
    <property type="project" value="TreeGrafter"/>
</dbReference>
<feature type="region of interest" description="Disordered" evidence="3">
    <location>
        <begin position="1"/>
        <end position="25"/>
    </location>
</feature>
<evidence type="ECO:0000259" key="4">
    <source>
        <dbReference type="PROSITE" id="PS50102"/>
    </source>
</evidence>
<dbReference type="SUPFAM" id="SSF54928">
    <property type="entry name" value="RNA-binding domain, RBD"/>
    <property type="match status" value="2"/>
</dbReference>
<protein>
    <recommendedName>
        <fullName evidence="4">RRM domain-containing protein</fullName>
    </recommendedName>
</protein>
<dbReference type="OrthoDB" id="1049195at2759"/>
<evidence type="ECO:0000256" key="1">
    <source>
        <dbReference type="ARBA" id="ARBA00022884"/>
    </source>
</evidence>
<feature type="compositionally biased region" description="Basic and acidic residues" evidence="3">
    <location>
        <begin position="855"/>
        <end position="880"/>
    </location>
</feature>
<dbReference type="GO" id="GO:1990904">
    <property type="term" value="C:ribonucleoprotein complex"/>
    <property type="evidence" value="ECO:0007669"/>
    <property type="project" value="TreeGrafter"/>
</dbReference>
<dbReference type="InterPro" id="IPR050374">
    <property type="entry name" value="RRT5_SRSF_SR"/>
</dbReference>
<feature type="compositionally biased region" description="Polar residues" evidence="3">
    <location>
        <begin position="379"/>
        <end position="389"/>
    </location>
</feature>
<dbReference type="InterPro" id="IPR000504">
    <property type="entry name" value="RRM_dom"/>
</dbReference>
<sequence>MDPLPTSGASPLLGVDSSSDGVDGVQAMTNTLHSEMDQTPALDAASFRRSYSPSRPPTSAEIDAVIAAAIANAPPAPPQPDFSDSVNRSITPLMTNLLPSAVGADGRVNLFVGNLPYRVRWQDLKDLFRKAGTVLRADVSLGPDNRSRGYGTVLMGSREDAARAIDRFNGYIWQTRTLEVRPDRMPPEYEPQPHTLPHHNAPDLLYTGSTICPAALIHLSLSRAIWRPLAPLLVSRGIPPSLDLAHPPPMLGHLPGGLGGPLGVSPHGHTPVPLGASPGQASHSPQSLYGTAGLPLPLAGQSTGGLALPPPPMGASPLAGSLTAGPAPPLPVTSGAAQGIRRDSLTPFAHSMSPDLGVPHPRSASPALAAPRPTSSSAHRSGTVSSPTKSPAEIGTTPNIAFPPSRAPPPGGLGPLPPPPFGGIKAVISPGEAYGGKQAGMPEVPLPPHGAGAPVPSVAPVAPAAPLPASMEGLANQGMGLGPPNNLHDRVVFVSNLPLTMQWQDLKDMLRPAGLIIRADIAQDDHRKPRGYGTALFATEADASRAVGIFNGTGGNPTVNGASPEAAVSTGSGTASPIGGRLPWGLNTAVGQVTPVRYPISANSEQHSPIGPHAAPGFRHGPHPGPIAMPPFAPMDSMNPLSPLQTRGLPPMTPSMPGFVFNAFPETPPVHPHFFSPGVTGPFSPGIPVTSPTAYTYNNPFLNAAPGAPAFPNNPIHGYGGPPGGAPAPHGITQAMAGGSGNGFGQEYFPPVVTDSPTPRNGSHGNHGNHLRSVNSASPLNAKERMASSTVLASSAVPSASTARQGGDPAIGPDELARRTGELYLGQEQGARTTPESPTGLEAGRKENGQVAEGLWDRGRQSLDEHRPSLSVEQGERRASFGDIGGM</sequence>
<dbReference type="EMBL" id="RSCD01000013">
    <property type="protein sequence ID" value="RSH89436.1"/>
    <property type="molecule type" value="Genomic_DNA"/>
</dbReference>
<dbReference type="Proteomes" id="UP000279259">
    <property type="component" value="Unassembled WGS sequence"/>
</dbReference>